<accession>A0AAV9VNF0</accession>
<evidence type="ECO:0000313" key="2">
    <source>
        <dbReference type="EMBL" id="KAK6361355.1"/>
    </source>
</evidence>
<sequence>MGGAALNYLGVATPRMSPETYFKLKTKYHNILTGLYKHVTTPVEAPGKTSYGDLDYLVAEPILKNDANNTTMVKKVKAAFGAEHMTTAPGPTTSFAVPIESDEGGGQTEEGREKIYAQIDVNVRSSVEEMWWVSFKHSYGDFWSILGMMLRAKGLVADSKCLNVRIKEIEPHNRELAKVELTRDVNETLEFLGLDPKKFEKGFETVQEVFEYSAGCRFFEERYFKERRFANARDRSKAGKREMLKGWFEFLGLDISLIANIESDKREGGGMEAEEEAGREEDKVKESGTDTPEEGLTRELVLEEALERFHKRPAYEEKIKAWRRNLRIEAVAKGVTRGLIDGGHYGPKSARARSSKLRKRINDGEMDEIFDMTEEQVEVFIQDRLKEIVGHHHP</sequence>
<comment type="caution">
    <text evidence="2">The sequence shown here is derived from an EMBL/GenBank/DDBJ whole genome shotgun (WGS) entry which is preliminary data.</text>
</comment>
<feature type="region of interest" description="Disordered" evidence="1">
    <location>
        <begin position="265"/>
        <end position="294"/>
    </location>
</feature>
<organism evidence="2 3">
    <name type="scientific">Orbilia blumenaviensis</name>
    <dbReference type="NCBI Taxonomy" id="1796055"/>
    <lineage>
        <taxon>Eukaryota</taxon>
        <taxon>Fungi</taxon>
        <taxon>Dikarya</taxon>
        <taxon>Ascomycota</taxon>
        <taxon>Pezizomycotina</taxon>
        <taxon>Orbiliomycetes</taxon>
        <taxon>Orbiliales</taxon>
        <taxon>Orbiliaceae</taxon>
        <taxon>Orbilia</taxon>
    </lineage>
</organism>
<protein>
    <submittedName>
        <fullName evidence="2">Uncharacterized protein</fullName>
    </submittedName>
</protein>
<reference evidence="2 3" key="1">
    <citation type="submission" date="2019-10" db="EMBL/GenBank/DDBJ databases">
        <authorList>
            <person name="Palmer J.M."/>
        </authorList>
    </citation>
    <scope>NUCLEOTIDE SEQUENCE [LARGE SCALE GENOMIC DNA]</scope>
    <source>
        <strain evidence="2 3">TWF730</strain>
    </source>
</reference>
<dbReference type="EMBL" id="JAVHNS010000002">
    <property type="protein sequence ID" value="KAK6361355.1"/>
    <property type="molecule type" value="Genomic_DNA"/>
</dbReference>
<dbReference type="AlphaFoldDB" id="A0AAV9VNF0"/>
<evidence type="ECO:0000313" key="3">
    <source>
        <dbReference type="Proteomes" id="UP001373714"/>
    </source>
</evidence>
<evidence type="ECO:0000256" key="1">
    <source>
        <dbReference type="SAM" id="MobiDB-lite"/>
    </source>
</evidence>
<name>A0AAV9VNF0_9PEZI</name>
<proteinExistence type="predicted"/>
<keyword evidence="3" id="KW-1185">Reference proteome</keyword>
<gene>
    <name evidence="2" type="ORF">TWF730_005089</name>
</gene>
<dbReference type="Proteomes" id="UP001373714">
    <property type="component" value="Unassembled WGS sequence"/>
</dbReference>